<name>A0A0C3K418_PISTI</name>
<reference evidence="1 2" key="1">
    <citation type="submission" date="2014-04" db="EMBL/GenBank/DDBJ databases">
        <authorList>
            <consortium name="DOE Joint Genome Institute"/>
            <person name="Kuo A."/>
            <person name="Kohler A."/>
            <person name="Costa M.D."/>
            <person name="Nagy L.G."/>
            <person name="Floudas D."/>
            <person name="Copeland A."/>
            <person name="Barry K.W."/>
            <person name="Cichocki N."/>
            <person name="Veneault-Fourrey C."/>
            <person name="LaButti K."/>
            <person name="Lindquist E.A."/>
            <person name="Lipzen A."/>
            <person name="Lundell T."/>
            <person name="Morin E."/>
            <person name="Murat C."/>
            <person name="Sun H."/>
            <person name="Tunlid A."/>
            <person name="Henrissat B."/>
            <person name="Grigoriev I.V."/>
            <person name="Hibbett D.S."/>
            <person name="Martin F."/>
            <person name="Nordberg H.P."/>
            <person name="Cantor M.N."/>
            <person name="Hua S.X."/>
        </authorList>
    </citation>
    <scope>NUCLEOTIDE SEQUENCE [LARGE SCALE GENOMIC DNA]</scope>
    <source>
        <strain evidence="1 2">Marx 270</strain>
    </source>
</reference>
<dbReference type="AlphaFoldDB" id="A0A0C3K418"/>
<gene>
    <name evidence="1" type="ORF">M404DRAFT_558326</name>
</gene>
<organism evidence="1 2">
    <name type="scientific">Pisolithus tinctorius Marx 270</name>
    <dbReference type="NCBI Taxonomy" id="870435"/>
    <lineage>
        <taxon>Eukaryota</taxon>
        <taxon>Fungi</taxon>
        <taxon>Dikarya</taxon>
        <taxon>Basidiomycota</taxon>
        <taxon>Agaricomycotina</taxon>
        <taxon>Agaricomycetes</taxon>
        <taxon>Agaricomycetidae</taxon>
        <taxon>Boletales</taxon>
        <taxon>Sclerodermatineae</taxon>
        <taxon>Pisolithaceae</taxon>
        <taxon>Pisolithus</taxon>
    </lineage>
</organism>
<dbReference type="OrthoDB" id="2687230at2759"/>
<dbReference type="STRING" id="870435.A0A0C3K418"/>
<proteinExistence type="predicted"/>
<keyword evidence="2" id="KW-1185">Reference proteome</keyword>
<sequence>MTLWNLLTTAIPIVERPFKDNSKYTEIRLGVWRVIIANESLSSVRLPGLRFYHDIANVIPLVRRACGDLYAISPSMLLFLILATLWCAVEDTLSLYFSSRLLSYVRLSTSFEACGQIRCRLTMIDRASYISKSRRSVWK</sequence>
<dbReference type="HOGENOM" id="CLU_1845910_0_0_1"/>
<dbReference type="EMBL" id="KN831972">
    <property type="protein sequence ID" value="KIO04302.1"/>
    <property type="molecule type" value="Genomic_DNA"/>
</dbReference>
<reference evidence="2" key="2">
    <citation type="submission" date="2015-01" db="EMBL/GenBank/DDBJ databases">
        <title>Evolutionary Origins and Diversification of the Mycorrhizal Mutualists.</title>
        <authorList>
            <consortium name="DOE Joint Genome Institute"/>
            <consortium name="Mycorrhizal Genomics Consortium"/>
            <person name="Kohler A."/>
            <person name="Kuo A."/>
            <person name="Nagy L.G."/>
            <person name="Floudas D."/>
            <person name="Copeland A."/>
            <person name="Barry K.W."/>
            <person name="Cichocki N."/>
            <person name="Veneault-Fourrey C."/>
            <person name="LaButti K."/>
            <person name="Lindquist E.A."/>
            <person name="Lipzen A."/>
            <person name="Lundell T."/>
            <person name="Morin E."/>
            <person name="Murat C."/>
            <person name="Riley R."/>
            <person name="Ohm R."/>
            <person name="Sun H."/>
            <person name="Tunlid A."/>
            <person name="Henrissat B."/>
            <person name="Grigoriev I.V."/>
            <person name="Hibbett D.S."/>
            <person name="Martin F."/>
        </authorList>
    </citation>
    <scope>NUCLEOTIDE SEQUENCE [LARGE SCALE GENOMIC DNA]</scope>
    <source>
        <strain evidence="2">Marx 270</strain>
    </source>
</reference>
<protein>
    <submittedName>
        <fullName evidence="1">Uncharacterized protein</fullName>
    </submittedName>
</protein>
<dbReference type="Proteomes" id="UP000054217">
    <property type="component" value="Unassembled WGS sequence"/>
</dbReference>
<evidence type="ECO:0000313" key="1">
    <source>
        <dbReference type="EMBL" id="KIO04302.1"/>
    </source>
</evidence>
<evidence type="ECO:0000313" key="2">
    <source>
        <dbReference type="Proteomes" id="UP000054217"/>
    </source>
</evidence>
<dbReference type="InParanoid" id="A0A0C3K418"/>
<accession>A0A0C3K418</accession>